<comment type="caution">
    <text evidence="8">The sequence shown here is derived from an EMBL/GenBank/DDBJ whole genome shotgun (WGS) entry which is preliminary data.</text>
</comment>
<dbReference type="GO" id="GO:0061630">
    <property type="term" value="F:ubiquitin protein ligase activity"/>
    <property type="evidence" value="ECO:0007669"/>
    <property type="project" value="UniProtKB-UniRule"/>
</dbReference>
<evidence type="ECO:0000313" key="7">
    <source>
        <dbReference type="EMBL" id="KAJ4827729.1"/>
    </source>
</evidence>
<evidence type="ECO:0000256" key="4">
    <source>
        <dbReference type="ARBA" id="ARBA00022786"/>
    </source>
</evidence>
<dbReference type="InterPro" id="IPR016024">
    <property type="entry name" value="ARM-type_fold"/>
</dbReference>
<dbReference type="EMBL" id="JAKUCV010006348">
    <property type="protein sequence ID" value="KAJ4827729.1"/>
    <property type="molecule type" value="Genomic_DNA"/>
</dbReference>
<name>A0A9Q0J7L1_9ROSI</name>
<evidence type="ECO:0000313" key="9">
    <source>
        <dbReference type="Proteomes" id="UP001141552"/>
    </source>
</evidence>
<evidence type="ECO:0000259" key="6">
    <source>
        <dbReference type="PROSITE" id="PS51698"/>
    </source>
</evidence>
<dbReference type="Gene3D" id="1.25.10.10">
    <property type="entry name" value="Leucine-rich Repeat Variant"/>
    <property type="match status" value="1"/>
</dbReference>
<dbReference type="SUPFAM" id="SSF57850">
    <property type="entry name" value="RING/U-box"/>
    <property type="match status" value="1"/>
</dbReference>
<dbReference type="SMART" id="SM00504">
    <property type="entry name" value="Ubox"/>
    <property type="match status" value="1"/>
</dbReference>
<dbReference type="PANTHER" id="PTHR22849">
    <property type="entry name" value="WDSAM1 PROTEIN"/>
    <property type="match status" value="1"/>
</dbReference>
<dbReference type="PROSITE" id="PS51698">
    <property type="entry name" value="U_BOX"/>
    <property type="match status" value="1"/>
</dbReference>
<protein>
    <recommendedName>
        <fullName evidence="5 6">U-box domain-containing protein</fullName>
        <ecNumber evidence="5">2.3.2.27</ecNumber>
    </recommendedName>
    <alternativeName>
        <fullName evidence="5">RING-type E3 ubiquitin transferase PUB</fullName>
    </alternativeName>
</protein>
<dbReference type="InterPro" id="IPR058678">
    <property type="entry name" value="ARM_PUB"/>
</dbReference>
<dbReference type="Pfam" id="PF04564">
    <property type="entry name" value="U-box"/>
    <property type="match status" value="1"/>
</dbReference>
<dbReference type="InterPro" id="IPR011989">
    <property type="entry name" value="ARM-like"/>
</dbReference>
<dbReference type="GO" id="GO:0016567">
    <property type="term" value="P:protein ubiquitination"/>
    <property type="evidence" value="ECO:0007669"/>
    <property type="project" value="UniProtKB-UniRule"/>
</dbReference>
<keyword evidence="3 5" id="KW-0808">Transferase</keyword>
<dbReference type="InterPro" id="IPR013083">
    <property type="entry name" value="Znf_RING/FYVE/PHD"/>
</dbReference>
<proteinExistence type="predicted"/>
<evidence type="ECO:0000256" key="3">
    <source>
        <dbReference type="ARBA" id="ARBA00022679"/>
    </source>
</evidence>
<reference evidence="8" key="2">
    <citation type="journal article" date="2023" name="Plants (Basel)">
        <title>Annotation of the Turnera subulata (Passifloraceae) Draft Genome Reveals the S-Locus Evolved after the Divergence of Turneroideae from Passifloroideae in a Stepwise Manner.</title>
        <authorList>
            <person name="Henning P.M."/>
            <person name="Roalson E.H."/>
            <person name="Mir W."/>
            <person name="McCubbin A.G."/>
            <person name="Shore J.S."/>
        </authorList>
    </citation>
    <scope>NUCLEOTIDE SEQUENCE</scope>
    <source>
        <strain evidence="8">F60SS</strain>
    </source>
</reference>
<dbReference type="EMBL" id="JAKUCV010005461">
    <property type="protein sequence ID" value="KAJ4831062.1"/>
    <property type="molecule type" value="Genomic_DNA"/>
</dbReference>
<dbReference type="Gene3D" id="3.30.40.10">
    <property type="entry name" value="Zinc/RING finger domain, C3HC4 (zinc finger)"/>
    <property type="match status" value="1"/>
</dbReference>
<organism evidence="8 9">
    <name type="scientific">Turnera subulata</name>
    <dbReference type="NCBI Taxonomy" id="218843"/>
    <lineage>
        <taxon>Eukaryota</taxon>
        <taxon>Viridiplantae</taxon>
        <taxon>Streptophyta</taxon>
        <taxon>Embryophyta</taxon>
        <taxon>Tracheophyta</taxon>
        <taxon>Spermatophyta</taxon>
        <taxon>Magnoliopsida</taxon>
        <taxon>eudicotyledons</taxon>
        <taxon>Gunneridae</taxon>
        <taxon>Pentapetalae</taxon>
        <taxon>rosids</taxon>
        <taxon>fabids</taxon>
        <taxon>Malpighiales</taxon>
        <taxon>Passifloraceae</taxon>
        <taxon>Turnera</taxon>
    </lineage>
</organism>
<dbReference type="EC" id="2.3.2.27" evidence="5"/>
<dbReference type="FunFam" id="3.30.40.10:FF:000442">
    <property type="entry name" value="RING-type E3 ubiquitin transferase"/>
    <property type="match status" value="1"/>
</dbReference>
<dbReference type="InterPro" id="IPR045210">
    <property type="entry name" value="RING-Ubox_PUB"/>
</dbReference>
<evidence type="ECO:0000313" key="8">
    <source>
        <dbReference type="EMBL" id="KAJ4831062.1"/>
    </source>
</evidence>
<dbReference type="PANTHER" id="PTHR22849:SF139">
    <property type="entry name" value="U-BOX DOMAIN-CONTAINING PROTEIN"/>
    <property type="match status" value="1"/>
</dbReference>
<keyword evidence="4 5" id="KW-0833">Ubl conjugation pathway</keyword>
<accession>A0A9Q0J7L1</accession>
<reference evidence="8" key="1">
    <citation type="submission" date="2022-02" db="EMBL/GenBank/DDBJ databases">
        <authorList>
            <person name="Henning P.M."/>
            <person name="McCubbin A.G."/>
            <person name="Shore J.S."/>
        </authorList>
    </citation>
    <scope>NUCLEOTIDE SEQUENCE</scope>
    <source>
        <strain evidence="8">F60SS</strain>
        <tissue evidence="8">Leaves</tissue>
    </source>
</reference>
<keyword evidence="9" id="KW-1185">Reference proteome</keyword>
<dbReference type="CDD" id="cd16664">
    <property type="entry name" value="RING-Ubox_PUB"/>
    <property type="match status" value="1"/>
</dbReference>
<comment type="function">
    <text evidence="5">Functions as an E3 ubiquitin ligase.</text>
</comment>
<evidence type="ECO:0000256" key="2">
    <source>
        <dbReference type="ARBA" id="ARBA00004906"/>
    </source>
</evidence>
<dbReference type="InterPro" id="IPR045185">
    <property type="entry name" value="PUB22/23/24-like"/>
</dbReference>
<comment type="catalytic activity">
    <reaction evidence="1 5">
        <text>S-ubiquitinyl-[E2 ubiquitin-conjugating enzyme]-L-cysteine + [acceptor protein]-L-lysine = [E2 ubiquitin-conjugating enzyme]-L-cysteine + N(6)-ubiquitinyl-[acceptor protein]-L-lysine.</text>
        <dbReference type="EC" id="2.3.2.27"/>
    </reaction>
</comment>
<comment type="pathway">
    <text evidence="2 5">Protein modification; protein ubiquitination.</text>
</comment>
<evidence type="ECO:0000256" key="1">
    <source>
        <dbReference type="ARBA" id="ARBA00000900"/>
    </source>
</evidence>
<evidence type="ECO:0000256" key="5">
    <source>
        <dbReference type="RuleBase" id="RU369093"/>
    </source>
</evidence>
<dbReference type="AlphaFoldDB" id="A0A9Q0J7L1"/>
<dbReference type="OrthoDB" id="10064100at2759"/>
<dbReference type="SUPFAM" id="SSF48371">
    <property type="entry name" value="ARM repeat"/>
    <property type="match status" value="1"/>
</dbReference>
<dbReference type="Proteomes" id="UP001141552">
    <property type="component" value="Unassembled WGS sequence"/>
</dbReference>
<sequence length="451" mass="50090">MSRWRWRKAARKAKQLQLGENKGGVELVIPNNFRCPISLDLMKDPVTMSSGITYDRQSIERWIEDGNVTCPLTHQVLRSLEPIPNHTLRRMIQEWCVQNRSHGIERIPTPRVPVSPDQVSDILSKIATATKRKDQVGCQNFVGKIKALAKESDRNKKCIAANGAARVLSLAFEEFSSSKATSFEKNNVAVLAEILSCLALMFPLGVDARDNLGSVSSMTAIVWFLKGGDFTSRREAVLVLRELVSMDHRKAEMLPEIAGAMEGLFAVVKEPVSATATKAALVVIYYMVASSNSSSSPANMKSIARFVDMGLVPLLLELMVDADRSTCEKVLGILDGICSSDRGREEAYNHALSIPVLVRKIHRSSDLAIDFSVSILWKLCKNEKREDGGVVVEALQRSAFQKLLLLLQVGCGERTKEKATELLKLLNSHRSRAECIDSMDFKNLKRTFDSK</sequence>
<gene>
    <name evidence="8" type="ORF">Tsubulata_039368</name>
    <name evidence="7" type="ORF">Tsubulata_047389</name>
</gene>
<feature type="domain" description="U-box" evidence="6">
    <location>
        <begin position="28"/>
        <end position="102"/>
    </location>
</feature>
<dbReference type="InterPro" id="IPR003613">
    <property type="entry name" value="Ubox_domain"/>
</dbReference>
<dbReference type="Pfam" id="PF25598">
    <property type="entry name" value="ARM_PUB"/>
    <property type="match status" value="1"/>
</dbReference>